<keyword evidence="5" id="KW-0808">Transferase</keyword>
<evidence type="ECO:0000313" key="16">
    <source>
        <dbReference type="EMBL" id="ROQ21452.1"/>
    </source>
</evidence>
<dbReference type="SMART" id="SM01231">
    <property type="entry name" value="H-kinase_dim"/>
    <property type="match status" value="1"/>
</dbReference>
<dbReference type="PROSITE" id="PS50851">
    <property type="entry name" value="CHEW"/>
    <property type="match status" value="1"/>
</dbReference>
<dbReference type="EC" id="2.7.13.3" evidence="2"/>
<dbReference type="RefSeq" id="WP_123638448.1">
    <property type="nucleotide sequence ID" value="NZ_RJUK01000001.1"/>
</dbReference>
<dbReference type="InterPro" id="IPR002545">
    <property type="entry name" value="CheW-lke_dom"/>
</dbReference>
<feature type="region of interest" description="Disordered" evidence="11">
    <location>
        <begin position="619"/>
        <end position="696"/>
    </location>
</feature>
<evidence type="ECO:0000256" key="9">
    <source>
        <dbReference type="PROSITE-ProRule" id="PRU00110"/>
    </source>
</evidence>
<feature type="region of interest" description="Disordered" evidence="11">
    <location>
        <begin position="1138"/>
        <end position="1243"/>
    </location>
</feature>
<feature type="modified residue" description="Phosphohistidine" evidence="9">
    <location>
        <position position="740"/>
    </location>
</feature>
<dbReference type="Pfam" id="PF01627">
    <property type="entry name" value="Hpt"/>
    <property type="match status" value="4"/>
</dbReference>
<evidence type="ECO:0000259" key="13">
    <source>
        <dbReference type="PROSITE" id="PS50110"/>
    </source>
</evidence>
<dbReference type="PROSITE" id="PS50894">
    <property type="entry name" value="HPT"/>
    <property type="match status" value="3"/>
</dbReference>
<evidence type="ECO:0000256" key="8">
    <source>
        <dbReference type="ARBA" id="ARBA00035100"/>
    </source>
</evidence>
<dbReference type="CDD" id="cd16916">
    <property type="entry name" value="HATPase_CheA-like"/>
    <property type="match status" value="1"/>
</dbReference>
<dbReference type="CDD" id="cd17574">
    <property type="entry name" value="REC_OmpR"/>
    <property type="match status" value="1"/>
</dbReference>
<dbReference type="PRINTS" id="PR00344">
    <property type="entry name" value="BCTRLSENSOR"/>
</dbReference>
<dbReference type="InterPro" id="IPR004105">
    <property type="entry name" value="CheA-like_dim"/>
</dbReference>
<dbReference type="Gene3D" id="3.40.50.2300">
    <property type="match status" value="1"/>
</dbReference>
<dbReference type="Pfam" id="PF00072">
    <property type="entry name" value="Response_reg"/>
    <property type="match status" value="1"/>
</dbReference>
<evidence type="ECO:0000256" key="1">
    <source>
        <dbReference type="ARBA" id="ARBA00000085"/>
    </source>
</evidence>
<feature type="modified residue" description="Phosphohistidine" evidence="9">
    <location>
        <position position="915"/>
    </location>
</feature>
<dbReference type="Proteomes" id="UP000273643">
    <property type="component" value="Unassembled WGS sequence"/>
</dbReference>
<dbReference type="OrthoDB" id="9803176at2"/>
<feature type="domain" description="HPt" evidence="15">
    <location>
        <begin position="1242"/>
        <end position="1352"/>
    </location>
</feature>
<evidence type="ECO:0000259" key="15">
    <source>
        <dbReference type="PROSITE" id="PS50894"/>
    </source>
</evidence>
<dbReference type="InterPro" id="IPR004358">
    <property type="entry name" value="Sig_transdc_His_kin-like_C"/>
</dbReference>
<evidence type="ECO:0000256" key="11">
    <source>
        <dbReference type="SAM" id="MobiDB-lite"/>
    </source>
</evidence>
<feature type="compositionally biased region" description="Acidic residues" evidence="11">
    <location>
        <begin position="625"/>
        <end position="644"/>
    </location>
</feature>
<dbReference type="Gene3D" id="3.30.565.10">
    <property type="entry name" value="Histidine kinase-like ATPase, C-terminal domain"/>
    <property type="match status" value="1"/>
</dbReference>
<feature type="region of interest" description="Disordered" evidence="11">
    <location>
        <begin position="819"/>
        <end position="869"/>
    </location>
</feature>
<evidence type="ECO:0000259" key="14">
    <source>
        <dbReference type="PROSITE" id="PS50851"/>
    </source>
</evidence>
<accession>A0A3N1NRI4</accession>
<dbReference type="CDD" id="cd00088">
    <property type="entry name" value="HPT"/>
    <property type="match status" value="3"/>
</dbReference>
<dbReference type="PANTHER" id="PTHR43395">
    <property type="entry name" value="SENSOR HISTIDINE KINASE CHEA"/>
    <property type="match status" value="1"/>
</dbReference>
<comment type="function">
    <text evidence="8">Involved in the transmission of sensory signals from the chemoreceptors to the flagellar motors. CheA is autophosphorylated; it can transfer its phosphate group to either CheB or CheY.</text>
</comment>
<dbReference type="SUPFAM" id="SSF55874">
    <property type="entry name" value="ATPase domain of HSP90 chaperone/DNA topoisomerase II/histidine kinase"/>
    <property type="match status" value="1"/>
</dbReference>
<dbReference type="PROSITE" id="PS50109">
    <property type="entry name" value="HIS_KIN"/>
    <property type="match status" value="1"/>
</dbReference>
<dbReference type="SUPFAM" id="SSF50341">
    <property type="entry name" value="CheW-like"/>
    <property type="match status" value="1"/>
</dbReference>
<feature type="modified residue" description="4-aspartylphosphate" evidence="10">
    <location>
        <position position="1970"/>
    </location>
</feature>
<name>A0A3N1NRI4_9GAMM</name>
<feature type="region of interest" description="Disordered" evidence="11">
    <location>
        <begin position="1347"/>
        <end position="1425"/>
    </location>
</feature>
<evidence type="ECO:0000256" key="7">
    <source>
        <dbReference type="ARBA" id="ARBA00023012"/>
    </source>
</evidence>
<keyword evidence="7" id="KW-0902">Two-component regulatory system</keyword>
<dbReference type="SMART" id="SM00448">
    <property type="entry name" value="REC"/>
    <property type="match status" value="1"/>
</dbReference>
<keyword evidence="6 16" id="KW-0418">Kinase</keyword>
<dbReference type="Pfam" id="PF01584">
    <property type="entry name" value="CheW"/>
    <property type="match status" value="1"/>
</dbReference>
<dbReference type="InterPro" id="IPR051315">
    <property type="entry name" value="Bact_Chemotaxis_CheA"/>
</dbReference>
<evidence type="ECO:0000259" key="12">
    <source>
        <dbReference type="PROSITE" id="PS50109"/>
    </source>
</evidence>
<feature type="domain" description="CheW-like" evidence="14">
    <location>
        <begin position="1757"/>
        <end position="1896"/>
    </location>
</feature>
<dbReference type="PANTHER" id="PTHR43395:SF8">
    <property type="entry name" value="HISTIDINE KINASE"/>
    <property type="match status" value="1"/>
</dbReference>
<proteinExistence type="predicted"/>
<evidence type="ECO:0000256" key="3">
    <source>
        <dbReference type="ARBA" id="ARBA00021495"/>
    </source>
</evidence>
<evidence type="ECO:0000256" key="6">
    <source>
        <dbReference type="ARBA" id="ARBA00022777"/>
    </source>
</evidence>
<protein>
    <recommendedName>
        <fullName evidence="3">Chemotaxis protein CheA</fullName>
        <ecNumber evidence="2">2.7.13.3</ecNumber>
    </recommendedName>
</protein>
<evidence type="ECO:0000256" key="2">
    <source>
        <dbReference type="ARBA" id="ARBA00012438"/>
    </source>
</evidence>
<dbReference type="Gene3D" id="1.20.120.160">
    <property type="entry name" value="HPT domain"/>
    <property type="match status" value="5"/>
</dbReference>
<comment type="catalytic activity">
    <reaction evidence="1">
        <text>ATP + protein L-histidine = ADP + protein N-phospho-L-histidine.</text>
        <dbReference type="EC" id="2.7.13.3"/>
    </reaction>
</comment>
<dbReference type="InterPro" id="IPR001789">
    <property type="entry name" value="Sig_transdc_resp-reg_receiver"/>
</dbReference>
<dbReference type="InterPro" id="IPR005467">
    <property type="entry name" value="His_kinase_dom"/>
</dbReference>
<dbReference type="GO" id="GO:0006935">
    <property type="term" value="P:chemotaxis"/>
    <property type="evidence" value="ECO:0007669"/>
    <property type="project" value="InterPro"/>
</dbReference>
<dbReference type="Gene3D" id="2.30.30.40">
    <property type="entry name" value="SH3 Domains"/>
    <property type="match status" value="1"/>
</dbReference>
<dbReference type="SMART" id="SM00387">
    <property type="entry name" value="HATPase_c"/>
    <property type="match status" value="1"/>
</dbReference>
<feature type="modified residue" description="Phosphohistidine" evidence="9">
    <location>
        <position position="1289"/>
    </location>
</feature>
<sequence length="2043" mass="224102">MSDSRNFAALDWVVHEITDTLKEARDALESYVENPKDEARLRFCLTHIHQVHGSLQMVEFYGAAMMAEEMENLAQAMINDSVANTAEAQEVLMRAILQFPIYLEKVKTSRRDNPVIVLPLLNDLRAVRGESLLTETKLFSPYLGPAREVSGERLPLLANDAQFKDTVRKLRQMYQYAAAGFIRGVNPDENLAYLKKVFERLHKLTRGTPRQSLWHIGLALVEALEMDAIESSVSIKNLLRQLDRELKQLLAHGTKVLAAPADDQLLKNLLYYVARSGKHSPGFASGSHLQVIYDRYELERALPEGRESGEDGDAAQDLLSAPDAEAMSSVVTALKGELDAVKEALDVTLSDMDRKQALEEALPVIKRVADTMAVLGIGDLRKQVLEQGAAIELVVNSDSDLGDDQLMALAGKVLDIEYGLDSLVANAGRDANPAREQADLNLSRAQESVLRESRSGLEQAKDAIVEYIASQWDRSHLQPVPVTLREIRGGLDMIPLPRPARIIGACARFVEEQLLEGEVTPEWNRLDTLADAITSVEYYLERFNSEHAEENDLLLGVAEESVAQLGYAVTPSQSLQQAAKAAAEKDAPVVEESPEDDSDIELAAEEDTAALSAAYESAIGAGESNDPETLLDEPEDASPEEDWSTDPSSPDDTSDGYSVDALEAEVAAADASEPEPEANSVDASASASDDDDEHEVDEEILEIFIEEAGEVSDAIAEHFPRWAQNFADQESLTEFRRAFHTLKGSGRMVGATDIGELAWAIENMLNRVLDGTIQPGDHHVAVIEKVRSLLPDMIEAFRTGQPNPHPSLTEACEQYAAALSKGEEPSVSIGEPTTPAKESVDPYAELLDQPASAESIERPQGAEQDDDDDRDTQLWEIFGVEALTHLQVVDHYIQEMEDVSPLFTPPSDATQRALHTLKGSAHMANITPIAELATPLERFVKELRTYQVNINEDILQLLRDAVDYTTHALADIEQGQPVEIPRLGQFQARVAELREIFVAPLVRQQEAQAEGQKAIDPELLAIFMAEEMNLLLDADQTIENWRQHPEDLAQLEPLQTELATLTNGALHANLPPMAELGDKLHRIYAGIQQGHIPCDDALCQQLIDAHMALLDLVDAVAVGQNLEPAPDAVQAPLDRLLENLPPDDATDAPPEATSVDEEPSTAGEEVSAIAEEPAAIDEEPSAHNEEPSAVAEMPSADSENASAFAEDSSAAVEESPAVEEEPSEPAAPAVESTQDQAADADDDEVDEEILEIFLEEADDLMEDIDRALTEWQEDWSNPDLPEELKRSLHTLKGGARLSGITDVGDLAHDFETLLIGMRERDTIDRAFFQRLTDFQDKIHAGVARVRSQMAGDAPDEAVEPPPPSATAPQSGGPVPVTRDPETGNVVPFTPKPKPGNTATSAPVPPSGGAISASGGGNGGAQVQHLAARRSGPQEVVRVSAELLEELVNLAGETSITRGRIEEQVGDLGLAIDEMDSTIVRLQEQLRRLDIETEAQVIFRQEQMEAHEEFDPLEMDRYSQLQQLSRSLMESASDLLDLKNTLSDKNRDTETLLLQQSRINTDLQEGLMRSRMVPFSRLVPRLRRIVRQAATELGKDVEFELDNVEGELDRSVLERMVAPLEHMLRNAVDHGIETADERTAAGKPAAGRIMLSLAREGGDVVLRLADDGRGINLERVRAKAVERGLMTEGAQLSDRDIMQFILHAGFSTADKVTQISGRGVGMDVVHSEIKQLGGSMFINSESGHGSEFIVRLPFTVSVNRALMIQIGDDYYAVPLNTIEGIVRVSPFELEHYYSDESARFEYAGEEYQVRYLGTMLDSDARPKLDGQSLPLPVVLVRSAEHTVALQVDRLLGSSEIVVKTLGMQFSSVSGVSGATVMGDGSVVVILDPHALMREKLALGMPNATLLEPAETPYGRDDEQEKVVMVVDDSVTVRKVTGRFLEREGFRVITAKDGAEALLTLQDHIPDVMLLDIEMPRMDGFEVASNMRSSSRLKDIPIIMITSRTGEKHRERAFNIGVDKYMGKPYQEELLLNNIRELLETAQAH</sequence>
<dbReference type="SUPFAM" id="SSF52172">
    <property type="entry name" value="CheY-like"/>
    <property type="match status" value="1"/>
</dbReference>
<organism evidence="16 17">
    <name type="scientific">Marinimicrobium koreense</name>
    <dbReference type="NCBI Taxonomy" id="306545"/>
    <lineage>
        <taxon>Bacteria</taxon>
        <taxon>Pseudomonadati</taxon>
        <taxon>Pseudomonadota</taxon>
        <taxon>Gammaproteobacteria</taxon>
        <taxon>Cellvibrionales</taxon>
        <taxon>Cellvibrionaceae</taxon>
        <taxon>Marinimicrobium</taxon>
    </lineage>
</organism>
<feature type="compositionally biased region" description="Low complexity" evidence="11">
    <location>
        <begin position="1195"/>
        <end position="1215"/>
    </location>
</feature>
<dbReference type="SUPFAM" id="SSF47226">
    <property type="entry name" value="Histidine-containing phosphotransfer domain, HPT domain"/>
    <property type="match status" value="6"/>
</dbReference>
<dbReference type="InterPro" id="IPR008207">
    <property type="entry name" value="Sig_transdc_His_kin_Hpt_dom"/>
</dbReference>
<dbReference type="SMART" id="SM00073">
    <property type="entry name" value="HPT"/>
    <property type="match status" value="3"/>
</dbReference>
<dbReference type="SMART" id="SM00260">
    <property type="entry name" value="CheW"/>
    <property type="match status" value="1"/>
</dbReference>
<gene>
    <name evidence="16" type="ORF">EDC38_2076</name>
</gene>
<evidence type="ECO:0000256" key="10">
    <source>
        <dbReference type="PROSITE-ProRule" id="PRU00169"/>
    </source>
</evidence>
<evidence type="ECO:0000313" key="17">
    <source>
        <dbReference type="Proteomes" id="UP000273643"/>
    </source>
</evidence>
<dbReference type="InterPro" id="IPR036061">
    <property type="entry name" value="CheW-like_dom_sf"/>
</dbReference>
<comment type="caution">
    <text evidence="16">The sequence shown here is derived from an EMBL/GenBank/DDBJ whole genome shotgun (WGS) entry which is preliminary data.</text>
</comment>
<dbReference type="PROSITE" id="PS50110">
    <property type="entry name" value="RESPONSE_REGULATORY"/>
    <property type="match status" value="1"/>
</dbReference>
<dbReference type="GO" id="GO:0005737">
    <property type="term" value="C:cytoplasm"/>
    <property type="evidence" value="ECO:0007669"/>
    <property type="project" value="InterPro"/>
</dbReference>
<evidence type="ECO:0000256" key="5">
    <source>
        <dbReference type="ARBA" id="ARBA00022679"/>
    </source>
</evidence>
<keyword evidence="17" id="KW-1185">Reference proteome</keyword>
<feature type="compositionally biased region" description="Low complexity" evidence="11">
    <location>
        <begin position="658"/>
        <end position="687"/>
    </location>
</feature>
<dbReference type="InterPro" id="IPR036890">
    <property type="entry name" value="HATPase_C_sf"/>
</dbReference>
<feature type="region of interest" description="Disordered" evidence="11">
    <location>
        <begin position="578"/>
        <end position="598"/>
    </location>
</feature>
<dbReference type="InterPro" id="IPR036641">
    <property type="entry name" value="HPT_dom_sf"/>
</dbReference>
<dbReference type="GO" id="GO:0000155">
    <property type="term" value="F:phosphorelay sensor kinase activity"/>
    <property type="evidence" value="ECO:0007669"/>
    <property type="project" value="InterPro"/>
</dbReference>
<dbReference type="FunFam" id="3.30.565.10:FF:000016">
    <property type="entry name" value="Chemotaxis protein CheA, putative"/>
    <property type="match status" value="1"/>
</dbReference>
<dbReference type="InterPro" id="IPR058661">
    <property type="entry name" value="FimL_2nd"/>
</dbReference>
<feature type="compositionally biased region" description="Low complexity" evidence="11">
    <location>
        <begin position="1224"/>
        <end position="1237"/>
    </location>
</feature>
<feature type="domain" description="HPt" evidence="15">
    <location>
        <begin position="867"/>
        <end position="972"/>
    </location>
</feature>
<dbReference type="InterPro" id="IPR003594">
    <property type="entry name" value="HATPase_dom"/>
</dbReference>
<dbReference type="Pfam" id="PF26379">
    <property type="entry name" value="FimL_2nd"/>
    <property type="match status" value="1"/>
</dbReference>
<dbReference type="EMBL" id="RJUK01000001">
    <property type="protein sequence ID" value="ROQ21452.1"/>
    <property type="molecule type" value="Genomic_DNA"/>
</dbReference>
<feature type="domain" description="Response regulatory" evidence="13">
    <location>
        <begin position="1921"/>
        <end position="2037"/>
    </location>
</feature>
<dbReference type="InterPro" id="IPR011006">
    <property type="entry name" value="CheY-like_superfamily"/>
</dbReference>
<dbReference type="Pfam" id="PF02518">
    <property type="entry name" value="HATPase_c"/>
    <property type="match status" value="1"/>
</dbReference>
<reference evidence="16 17" key="1">
    <citation type="submission" date="2018-11" db="EMBL/GenBank/DDBJ databases">
        <title>Genomic Encyclopedia of Type Strains, Phase IV (KMG-IV): sequencing the most valuable type-strain genomes for metagenomic binning, comparative biology and taxonomic classification.</title>
        <authorList>
            <person name="Goeker M."/>
        </authorList>
    </citation>
    <scope>NUCLEOTIDE SEQUENCE [LARGE SCALE GENOMIC DNA]</scope>
    <source>
        <strain evidence="16 17">DSM 16974</strain>
    </source>
</reference>
<feature type="domain" description="Histidine kinase" evidence="12">
    <location>
        <begin position="1503"/>
        <end position="1755"/>
    </location>
</feature>
<feature type="domain" description="HPt" evidence="15">
    <location>
        <begin position="693"/>
        <end position="797"/>
    </location>
</feature>
<evidence type="ECO:0000256" key="4">
    <source>
        <dbReference type="ARBA" id="ARBA00022553"/>
    </source>
</evidence>
<keyword evidence="4 10" id="KW-0597">Phosphoprotein</keyword>